<dbReference type="GO" id="GO:0005737">
    <property type="term" value="C:cytoplasm"/>
    <property type="evidence" value="ECO:0007669"/>
    <property type="project" value="TreeGrafter"/>
</dbReference>
<keyword evidence="4" id="KW-0269">Exonuclease</keyword>
<dbReference type="FunFam" id="3.30.420.10:FF:000100">
    <property type="entry name" value="3'-5' exonuclease/helicase (Wrn), putative"/>
    <property type="match status" value="1"/>
</dbReference>
<evidence type="ECO:0000259" key="3">
    <source>
        <dbReference type="SMART" id="SM00474"/>
    </source>
</evidence>
<keyword evidence="2" id="KW-0378">Hydrolase</keyword>
<dbReference type="PANTHER" id="PTHR13620:SF104">
    <property type="entry name" value="EXONUCLEASE 3'-5' DOMAIN-CONTAINING PROTEIN 2"/>
    <property type="match status" value="1"/>
</dbReference>
<dbReference type="GO" id="GO:0008408">
    <property type="term" value="F:3'-5' exonuclease activity"/>
    <property type="evidence" value="ECO:0007669"/>
    <property type="project" value="InterPro"/>
</dbReference>
<dbReference type="RefSeq" id="XP_002478657.1">
    <property type="nucleotide sequence ID" value="XM_002478612.1"/>
</dbReference>
<keyword evidence="1" id="KW-0540">Nuclease</keyword>
<dbReference type="OrthoDB" id="1920326at2759"/>
<dbReference type="InParanoid" id="B8LZE1"/>
<keyword evidence="4" id="KW-0067">ATP-binding</keyword>
<dbReference type="CDD" id="cd06141">
    <property type="entry name" value="WRN_exo"/>
    <property type="match status" value="1"/>
</dbReference>
<feature type="domain" description="3'-5' exonuclease" evidence="3">
    <location>
        <begin position="773"/>
        <end position="962"/>
    </location>
</feature>
<dbReference type="InterPro" id="IPR012337">
    <property type="entry name" value="RNaseH-like_sf"/>
</dbReference>
<dbReference type="GO" id="GO:0003676">
    <property type="term" value="F:nucleic acid binding"/>
    <property type="evidence" value="ECO:0007669"/>
    <property type="project" value="InterPro"/>
</dbReference>
<protein>
    <submittedName>
        <fullName evidence="4">3'-5' exonuclease/helicase (Wrn), putative</fullName>
    </submittedName>
</protein>
<reference evidence="5" key="1">
    <citation type="journal article" date="2015" name="Genome Announc.">
        <title>Genome sequence of the AIDS-associated pathogen Penicillium marneffei (ATCC18224) and its near taxonomic relative Talaromyces stipitatus (ATCC10500).</title>
        <authorList>
            <person name="Nierman W.C."/>
            <person name="Fedorova-Abrams N.D."/>
            <person name="Andrianopoulos A."/>
        </authorList>
    </citation>
    <scope>NUCLEOTIDE SEQUENCE [LARGE SCALE GENOMIC DNA]</scope>
    <source>
        <strain evidence="5">ATCC 10500 / CBS 375.48 / QM 6759 / NRRL 1006</strain>
    </source>
</reference>
<dbReference type="OMA" id="SIANHIH"/>
<evidence type="ECO:0000256" key="2">
    <source>
        <dbReference type="ARBA" id="ARBA00022801"/>
    </source>
</evidence>
<dbReference type="InterPro" id="IPR036397">
    <property type="entry name" value="RNaseH_sf"/>
</dbReference>
<dbReference type="GO" id="GO:0005634">
    <property type="term" value="C:nucleus"/>
    <property type="evidence" value="ECO:0007669"/>
    <property type="project" value="TreeGrafter"/>
</dbReference>
<dbReference type="eggNOG" id="KOG4373">
    <property type="taxonomic scope" value="Eukaryota"/>
</dbReference>
<accession>B8LZE1</accession>
<proteinExistence type="predicted"/>
<evidence type="ECO:0000313" key="5">
    <source>
        <dbReference type="Proteomes" id="UP000001745"/>
    </source>
</evidence>
<dbReference type="EMBL" id="EQ962653">
    <property type="protein sequence ID" value="EED21694.1"/>
    <property type="molecule type" value="Genomic_DNA"/>
</dbReference>
<sequence>MRLSVKPVAVWPSNGAAYLRRPRNYPDSINVRDSYERQSTQSCRFSQSSTCHGEYTTIFSPNRSCKFDKSLRIGGGLWRFSTSTPERSDGFDEDEEVDFAASTSDISRMVRQRVNPIKEAEERARKKREEEQLLMRRSVELFQRADEYADGLRSAVNLVQKIKQHAGERRRAHEQWMRLYEQVITSSASLVNGENQLFEEYFILKYSRAGTVGSFIDINATILKHAQAEVSNSRQALRRIELASRRIDLELQLTRLADSLGSVTERLSDYHVTPIASARRNMENILMPLSRFHVLYANLQTLGHRLVSGKEAILSLLRGITVKNPMNRSRHTRLQCKTWNGTEALLQAVHQYRAAKRISRWRGPLGRSHILTMAQNYNRISVIMMLAPDLGVSIRRLKAELATHGPASLLAHWYLHRWKEGAPRSADLDIAWRHLDVYHSFDLLYVSTRLLRSKVRCLSAVMGESGNFNPTFVAYLKEWTQRFAVMNASMLQDLELMSYYTWLRLETEDKVRRLGGVPDTISRDLFTPKDPLSADLHRFFRYVYAIGDGILQCMNLELALDRFRLLKGPKTSDLIKLLEFSPYSRGLVENLPSIAENATTTGVSAGRRKTAPLRQTNERVPAARSLAKYSRSSLALALTKKAIILMRTKATGSGIISSATGASKIAAPPSRGLCTDPRAFVNDDGRQCGVSKPDLALINKNRKVQAGLSSPGRVEDKEAAGSLVSHTEHPVIMLSHGTPDNFDEPPVIDSDASKPQYWSYTQYRAPNGEKIPVYYCKNLEQAERAAALFSASEVLGFDIEWRPQAQTTSGIKSNVSLIQIANEERIGLFHIALFRGNEIHDLVPPSLRQLLESTTTVKVGVSIKADCSRVRRHLGINTRSLFELSHLYKLVKYGTTQPKLVDRRTVNLAQQVEEVLGLPLKKDGDVRKSDWTKPLDYAQVQYAASDAYACICLHRTLEVKRKALTPIPPLPAFAELNLPILLVEEDKPEVAEPEDEIVELSVRTEKSLKLKEEGEKEKALVKVVNEGN</sequence>
<dbReference type="GeneID" id="8104897"/>
<dbReference type="InterPro" id="IPR051132">
    <property type="entry name" value="3-5_Exonuclease_domain"/>
</dbReference>
<dbReference type="GO" id="GO:0004386">
    <property type="term" value="F:helicase activity"/>
    <property type="evidence" value="ECO:0007669"/>
    <property type="project" value="UniProtKB-KW"/>
</dbReference>
<keyword evidence="5" id="KW-1185">Reference proteome</keyword>
<dbReference type="Proteomes" id="UP000001745">
    <property type="component" value="Unassembled WGS sequence"/>
</dbReference>
<gene>
    <name evidence="4" type="ORF">TSTA_089300</name>
</gene>
<dbReference type="SMART" id="SM00474">
    <property type="entry name" value="35EXOc"/>
    <property type="match status" value="1"/>
</dbReference>
<name>B8LZE1_TALSN</name>
<dbReference type="Gene3D" id="3.30.420.10">
    <property type="entry name" value="Ribonuclease H-like superfamily/Ribonuclease H"/>
    <property type="match status" value="1"/>
</dbReference>
<dbReference type="InterPro" id="IPR002562">
    <property type="entry name" value="3'-5'_exonuclease_dom"/>
</dbReference>
<dbReference type="Pfam" id="PF01612">
    <property type="entry name" value="DNA_pol_A_exo1"/>
    <property type="match status" value="1"/>
</dbReference>
<evidence type="ECO:0000256" key="1">
    <source>
        <dbReference type="ARBA" id="ARBA00022722"/>
    </source>
</evidence>
<organism evidence="4 5">
    <name type="scientific">Talaromyces stipitatus (strain ATCC 10500 / CBS 375.48 / QM 6759 / NRRL 1006)</name>
    <name type="common">Penicillium stipitatum</name>
    <dbReference type="NCBI Taxonomy" id="441959"/>
    <lineage>
        <taxon>Eukaryota</taxon>
        <taxon>Fungi</taxon>
        <taxon>Dikarya</taxon>
        <taxon>Ascomycota</taxon>
        <taxon>Pezizomycotina</taxon>
        <taxon>Eurotiomycetes</taxon>
        <taxon>Eurotiomycetidae</taxon>
        <taxon>Eurotiales</taxon>
        <taxon>Trichocomaceae</taxon>
        <taxon>Talaromyces</taxon>
        <taxon>Talaromyces sect. Talaromyces</taxon>
    </lineage>
</organism>
<dbReference type="PANTHER" id="PTHR13620">
    <property type="entry name" value="3-5 EXONUCLEASE"/>
    <property type="match status" value="1"/>
</dbReference>
<dbReference type="GO" id="GO:0006139">
    <property type="term" value="P:nucleobase-containing compound metabolic process"/>
    <property type="evidence" value="ECO:0007669"/>
    <property type="project" value="InterPro"/>
</dbReference>
<evidence type="ECO:0000313" key="4">
    <source>
        <dbReference type="EMBL" id="EED21694.1"/>
    </source>
</evidence>
<dbReference type="VEuPathDB" id="FungiDB:TSTA_089300"/>
<dbReference type="HOGENOM" id="CLU_305039_0_0_1"/>
<dbReference type="SUPFAM" id="SSF53098">
    <property type="entry name" value="Ribonuclease H-like"/>
    <property type="match status" value="1"/>
</dbReference>
<keyword evidence="4" id="KW-0547">Nucleotide-binding</keyword>
<dbReference type="AlphaFoldDB" id="B8LZE1"/>
<dbReference type="STRING" id="441959.B8LZE1"/>
<keyword evidence="4" id="KW-0347">Helicase</keyword>
<dbReference type="PhylomeDB" id="B8LZE1"/>